<organism evidence="1 2">
    <name type="scientific">Eubacterium callanderi</name>
    <dbReference type="NCBI Taxonomy" id="53442"/>
    <lineage>
        <taxon>Bacteria</taxon>
        <taxon>Bacillati</taxon>
        <taxon>Bacillota</taxon>
        <taxon>Clostridia</taxon>
        <taxon>Eubacteriales</taxon>
        <taxon>Eubacteriaceae</taxon>
        <taxon>Eubacterium</taxon>
    </lineage>
</organism>
<accession>A0A853JQY7</accession>
<evidence type="ECO:0008006" key="3">
    <source>
        <dbReference type="Google" id="ProtNLM"/>
    </source>
</evidence>
<dbReference type="Proteomes" id="UP000586254">
    <property type="component" value="Unassembled WGS sequence"/>
</dbReference>
<dbReference type="AlphaFoldDB" id="A0A853JQY7"/>
<name>A0A853JQY7_9FIRM</name>
<evidence type="ECO:0000313" key="2">
    <source>
        <dbReference type="Proteomes" id="UP000586254"/>
    </source>
</evidence>
<reference evidence="1 2" key="1">
    <citation type="submission" date="2020-07" db="EMBL/GenBank/DDBJ databases">
        <title>Organ Donor 1.</title>
        <authorList>
            <person name="Marsh A.J."/>
            <person name="Azcarate-Peril M.A."/>
        </authorList>
    </citation>
    <scope>NUCLEOTIDE SEQUENCE [LARGE SCALE GENOMIC DNA]</scope>
    <source>
        <strain evidence="1 2">AMC0717</strain>
    </source>
</reference>
<proteinExistence type="predicted"/>
<protein>
    <recommendedName>
        <fullName evidence="3">Oligopeptide/dipeptide ABC transporter C-terminal domain-containing protein</fullName>
    </recommendedName>
</protein>
<dbReference type="EMBL" id="JACCKS010000015">
    <property type="protein sequence ID" value="NZA38972.1"/>
    <property type="molecule type" value="Genomic_DNA"/>
</dbReference>
<sequence length="61" mass="6713">MLLEALPENGLNCPGGYAPSIDKRFACAFANRCPQASGKCFETPEMVRVEQHNVRCHLYGA</sequence>
<gene>
    <name evidence="1" type="ORF">H0N91_12750</name>
</gene>
<comment type="caution">
    <text evidence="1">The sequence shown here is derived from an EMBL/GenBank/DDBJ whole genome shotgun (WGS) entry which is preliminary data.</text>
</comment>
<evidence type="ECO:0000313" key="1">
    <source>
        <dbReference type="EMBL" id="NZA38972.1"/>
    </source>
</evidence>
<dbReference type="RefSeq" id="WP_180493656.1">
    <property type="nucleotide sequence ID" value="NZ_JACCKS010000015.1"/>
</dbReference>